<dbReference type="Proteomes" id="UP000616885">
    <property type="component" value="Unassembled WGS sequence"/>
</dbReference>
<protein>
    <submittedName>
        <fullName evidence="1">Uncharacterized protein</fullName>
    </submittedName>
</protein>
<proteinExistence type="predicted"/>
<accession>A0A8H7TWK6</accession>
<evidence type="ECO:0000313" key="2">
    <source>
        <dbReference type="Proteomes" id="UP000616885"/>
    </source>
</evidence>
<organism evidence="1 2">
    <name type="scientific">Bionectria ochroleuca</name>
    <name type="common">Gliocladium roseum</name>
    <dbReference type="NCBI Taxonomy" id="29856"/>
    <lineage>
        <taxon>Eukaryota</taxon>
        <taxon>Fungi</taxon>
        <taxon>Dikarya</taxon>
        <taxon>Ascomycota</taxon>
        <taxon>Pezizomycotina</taxon>
        <taxon>Sordariomycetes</taxon>
        <taxon>Hypocreomycetidae</taxon>
        <taxon>Hypocreales</taxon>
        <taxon>Bionectriaceae</taxon>
        <taxon>Clonostachys</taxon>
    </lineage>
</organism>
<reference evidence="1" key="1">
    <citation type="submission" date="2020-10" db="EMBL/GenBank/DDBJ databases">
        <title>High-Quality Genome Resource of Clonostachys rosea strain S41 by Oxford Nanopore Long-Read Sequencing.</title>
        <authorList>
            <person name="Wang H."/>
        </authorList>
    </citation>
    <scope>NUCLEOTIDE SEQUENCE</scope>
    <source>
        <strain evidence="1">S41</strain>
    </source>
</reference>
<dbReference type="EMBL" id="JADCTT010000001">
    <property type="protein sequence ID" value="KAF9760522.1"/>
    <property type="molecule type" value="Genomic_DNA"/>
</dbReference>
<name>A0A8H7TWK6_BIOOC</name>
<gene>
    <name evidence="1" type="ORF">IM811_002216</name>
</gene>
<dbReference type="AlphaFoldDB" id="A0A8H7TWK6"/>
<comment type="caution">
    <text evidence="1">The sequence shown here is derived from an EMBL/GenBank/DDBJ whole genome shotgun (WGS) entry which is preliminary data.</text>
</comment>
<evidence type="ECO:0000313" key="1">
    <source>
        <dbReference type="EMBL" id="KAF9760522.1"/>
    </source>
</evidence>
<sequence>MASHVGYSSIIPPASRIPLDIWLQIAEYLIIPDDRAILNAWLNVRRASRMLRNAIETVFANQLLPTTEIEFKVDSRGDYIDGIMEHRFFTSDREVTENRGLIKGFVVRLDRFSPESAQHGGVARNGRLAVFKANDFRIEVLCKGRLQEMPASTADLERAWRIDMQHYIGSSHARIEITPHIIKLRGIVNDTELPDLEVDYEAHEVSFDWRHMFTKLLSEENLVHQMQEGLSTSEQVLTTLRGTEQLNFLDLLEYQRMAWTMNNCYSGTINLPCQLCAAQGHIESFAGAFVRIKGLKLAASPKPSLPPSADPSLPPHSEGQLLRCPTMWRFFRDVFNKLSLVRRDFPLSVARERSGRRRARESRLRRWYHEHNRHWAVYEHDWVSQARILQRLHLVRLIYREENRTADHEWEENEERLEWYSQQHTLPFYVDENAEAEADEITKGFLNAQGESYSYGMAFDNEEGCLLM</sequence>